<accession>A0A2P2J1P1</accession>
<name>A0A2P2J1P1_RHIMU</name>
<protein>
    <submittedName>
        <fullName evidence="1">Uncharacterized protein</fullName>
    </submittedName>
</protein>
<dbReference type="AlphaFoldDB" id="A0A2P2J1P1"/>
<sequence length="24" mass="2865">MLPLYLNSTTQLHVLLIQLIFFFV</sequence>
<organism evidence="1">
    <name type="scientific">Rhizophora mucronata</name>
    <name type="common">Asiatic mangrove</name>
    <dbReference type="NCBI Taxonomy" id="61149"/>
    <lineage>
        <taxon>Eukaryota</taxon>
        <taxon>Viridiplantae</taxon>
        <taxon>Streptophyta</taxon>
        <taxon>Embryophyta</taxon>
        <taxon>Tracheophyta</taxon>
        <taxon>Spermatophyta</taxon>
        <taxon>Magnoliopsida</taxon>
        <taxon>eudicotyledons</taxon>
        <taxon>Gunneridae</taxon>
        <taxon>Pentapetalae</taxon>
        <taxon>rosids</taxon>
        <taxon>fabids</taxon>
        <taxon>Malpighiales</taxon>
        <taxon>Rhizophoraceae</taxon>
        <taxon>Rhizophora</taxon>
    </lineage>
</organism>
<proteinExistence type="predicted"/>
<evidence type="ECO:0000313" key="1">
    <source>
        <dbReference type="EMBL" id="MBW87381.1"/>
    </source>
</evidence>
<dbReference type="EMBL" id="GGEC01006898">
    <property type="protein sequence ID" value="MBW87381.1"/>
    <property type="molecule type" value="Transcribed_RNA"/>
</dbReference>
<reference evidence="1" key="1">
    <citation type="submission" date="2018-02" db="EMBL/GenBank/DDBJ databases">
        <title>Rhizophora mucronata_Transcriptome.</title>
        <authorList>
            <person name="Meera S.P."/>
            <person name="Sreeshan A."/>
            <person name="Augustine A."/>
        </authorList>
    </citation>
    <scope>NUCLEOTIDE SEQUENCE</scope>
    <source>
        <tissue evidence="1">Leaf</tissue>
    </source>
</reference>